<dbReference type="InterPro" id="IPR001214">
    <property type="entry name" value="SET_dom"/>
</dbReference>
<evidence type="ECO:0000259" key="3">
    <source>
        <dbReference type="PROSITE" id="PS50280"/>
    </source>
</evidence>
<gene>
    <name evidence="5" type="ORF">UFOPK3708_01295</name>
</gene>
<organism evidence="5">
    <name type="scientific">freshwater metagenome</name>
    <dbReference type="NCBI Taxonomy" id="449393"/>
    <lineage>
        <taxon>unclassified sequences</taxon>
        <taxon>metagenomes</taxon>
        <taxon>ecological metagenomes</taxon>
    </lineage>
</organism>
<accession>A0A6J7J6V3</accession>
<dbReference type="EMBL" id="CAFBNA010000083">
    <property type="protein sequence ID" value="CAB4938397.1"/>
    <property type="molecule type" value="Genomic_DNA"/>
</dbReference>
<dbReference type="SUPFAM" id="SSF82199">
    <property type="entry name" value="SET domain"/>
    <property type="match status" value="1"/>
</dbReference>
<keyword evidence="2" id="KW-0949">S-adenosyl-L-methionine</keyword>
<dbReference type="Gene3D" id="2.170.270.10">
    <property type="entry name" value="SET domain"/>
    <property type="match status" value="1"/>
</dbReference>
<evidence type="ECO:0000256" key="2">
    <source>
        <dbReference type="ARBA" id="ARBA00022691"/>
    </source>
</evidence>
<dbReference type="PANTHER" id="PTHR12350">
    <property type="entry name" value="HISTONE-LYSINE N-METHYLTRANSFERASE-RELATED"/>
    <property type="match status" value="1"/>
</dbReference>
<feature type="domain" description="Post-SET" evidence="4">
    <location>
        <begin position="120"/>
        <end position="136"/>
    </location>
</feature>
<reference evidence="5" key="1">
    <citation type="submission" date="2020-05" db="EMBL/GenBank/DDBJ databases">
        <authorList>
            <person name="Chiriac C."/>
            <person name="Salcher M."/>
            <person name="Ghai R."/>
            <person name="Kavagutti S V."/>
        </authorList>
    </citation>
    <scope>NUCLEOTIDE SEQUENCE</scope>
</reference>
<dbReference type="InterPro" id="IPR003616">
    <property type="entry name" value="Post-SET_dom"/>
</dbReference>
<dbReference type="InterPro" id="IPR053201">
    <property type="entry name" value="Flavunoidine_N-MTase"/>
</dbReference>
<name>A0A6J7J6V3_9ZZZZ</name>
<evidence type="ECO:0000256" key="1">
    <source>
        <dbReference type="ARBA" id="ARBA00022679"/>
    </source>
</evidence>
<dbReference type="Pfam" id="PF00856">
    <property type="entry name" value="SET"/>
    <property type="match status" value="1"/>
</dbReference>
<dbReference type="GO" id="GO:0016740">
    <property type="term" value="F:transferase activity"/>
    <property type="evidence" value="ECO:0007669"/>
    <property type="project" value="UniProtKB-KW"/>
</dbReference>
<dbReference type="SMART" id="SM00317">
    <property type="entry name" value="SET"/>
    <property type="match status" value="1"/>
</dbReference>
<dbReference type="PROSITE" id="PS50280">
    <property type="entry name" value="SET"/>
    <property type="match status" value="1"/>
</dbReference>
<proteinExistence type="predicted"/>
<dbReference type="InterPro" id="IPR046341">
    <property type="entry name" value="SET_dom_sf"/>
</dbReference>
<protein>
    <submittedName>
        <fullName evidence="5">Unannotated protein</fullName>
    </submittedName>
</protein>
<feature type="domain" description="SET" evidence="3">
    <location>
        <begin position="8"/>
        <end position="112"/>
    </location>
</feature>
<evidence type="ECO:0000313" key="5">
    <source>
        <dbReference type="EMBL" id="CAB4938397.1"/>
    </source>
</evidence>
<dbReference type="PANTHER" id="PTHR12350:SF19">
    <property type="entry name" value="SET DOMAIN-CONTAINING PROTEIN"/>
    <property type="match status" value="1"/>
</dbReference>
<sequence length="169" mass="18606">MYFNWLTPKAQVRDAGGKGMGSYVIEPITAGESVAAFGGWVADEAELRSLPAERVSRTMQIDEHLYLVSGETADPGDYVNHSCTPNCGLAGNMLVVAMRDIAIGEELTFDYAMSDGGDYDEFDCLCESDDCRGVVTGRDWRLPELQTRYAGWFSPYLARKIADEAKGLR</sequence>
<evidence type="ECO:0000259" key="4">
    <source>
        <dbReference type="PROSITE" id="PS50868"/>
    </source>
</evidence>
<dbReference type="AlphaFoldDB" id="A0A6J7J6V3"/>
<dbReference type="PROSITE" id="PS50868">
    <property type="entry name" value="POST_SET"/>
    <property type="match status" value="1"/>
</dbReference>
<keyword evidence="1" id="KW-0808">Transferase</keyword>